<accession>A0A0A8ZCB0</accession>
<dbReference type="AlphaFoldDB" id="A0A0A8ZCB0"/>
<evidence type="ECO:0000313" key="1">
    <source>
        <dbReference type="EMBL" id="JAD37029.1"/>
    </source>
</evidence>
<sequence>MYTTMRIAISLHHICQNLTKRLNWEENLRGLQAAETKNGYSKLSQHTWNQKCHCHVTPATSRAMVTMSSSLRSQISTHNKIEYKFFSRTPTHHLSSQLHEVSIRLMFKQMQSLQASLCSILRVFATEGKSGS</sequence>
<reference evidence="1" key="2">
    <citation type="journal article" date="2015" name="Data Brief">
        <title>Shoot transcriptome of the giant reed, Arundo donax.</title>
        <authorList>
            <person name="Barrero R.A."/>
            <person name="Guerrero F.D."/>
            <person name="Moolhuijzen P."/>
            <person name="Goolsby J.A."/>
            <person name="Tidwell J."/>
            <person name="Bellgard S.E."/>
            <person name="Bellgard M.I."/>
        </authorList>
    </citation>
    <scope>NUCLEOTIDE SEQUENCE</scope>
    <source>
        <tissue evidence="1">Shoot tissue taken approximately 20 cm above the soil surface</tissue>
    </source>
</reference>
<name>A0A0A8ZCB0_ARUDO</name>
<proteinExistence type="predicted"/>
<organism evidence="1">
    <name type="scientific">Arundo donax</name>
    <name type="common">Giant reed</name>
    <name type="synonym">Donax arundinaceus</name>
    <dbReference type="NCBI Taxonomy" id="35708"/>
    <lineage>
        <taxon>Eukaryota</taxon>
        <taxon>Viridiplantae</taxon>
        <taxon>Streptophyta</taxon>
        <taxon>Embryophyta</taxon>
        <taxon>Tracheophyta</taxon>
        <taxon>Spermatophyta</taxon>
        <taxon>Magnoliopsida</taxon>
        <taxon>Liliopsida</taxon>
        <taxon>Poales</taxon>
        <taxon>Poaceae</taxon>
        <taxon>PACMAD clade</taxon>
        <taxon>Arundinoideae</taxon>
        <taxon>Arundineae</taxon>
        <taxon>Arundo</taxon>
    </lineage>
</organism>
<protein>
    <submittedName>
        <fullName evidence="1">Uncharacterized protein</fullName>
    </submittedName>
</protein>
<dbReference type="EMBL" id="GBRH01260866">
    <property type="protein sequence ID" value="JAD37029.1"/>
    <property type="molecule type" value="Transcribed_RNA"/>
</dbReference>
<reference evidence="1" key="1">
    <citation type="submission" date="2014-09" db="EMBL/GenBank/DDBJ databases">
        <authorList>
            <person name="Magalhaes I.L.F."/>
            <person name="Oliveira U."/>
            <person name="Santos F.R."/>
            <person name="Vidigal T.H.D.A."/>
            <person name="Brescovit A.D."/>
            <person name="Santos A.J."/>
        </authorList>
    </citation>
    <scope>NUCLEOTIDE SEQUENCE</scope>
    <source>
        <tissue evidence="1">Shoot tissue taken approximately 20 cm above the soil surface</tissue>
    </source>
</reference>